<evidence type="ECO:0000313" key="5">
    <source>
        <dbReference type="Proteomes" id="UP000477083"/>
    </source>
</evidence>
<dbReference type="Proteomes" id="UP000477083">
    <property type="component" value="Unassembled WGS sequence"/>
</dbReference>
<dbReference type="InterPro" id="IPR000674">
    <property type="entry name" value="Ald_Oxase/Xan_DH_a/b"/>
</dbReference>
<dbReference type="InterPro" id="IPR036856">
    <property type="entry name" value="Ald_Oxase/Xan_DH_a/b_sf"/>
</dbReference>
<dbReference type="AlphaFoldDB" id="A0A6L8VBD0"/>
<dbReference type="InterPro" id="IPR008274">
    <property type="entry name" value="AldOxase/xan_DH_MoCoBD1"/>
</dbReference>
<dbReference type="InterPro" id="IPR046867">
    <property type="entry name" value="AldOxase/xan_DH_MoCoBD2"/>
</dbReference>
<dbReference type="InterPro" id="IPR037165">
    <property type="entry name" value="AldOxase/xan_DH_Mopterin-bd_sf"/>
</dbReference>
<dbReference type="EMBL" id="WWNR01000001">
    <property type="protein sequence ID" value="MZQ87573.1"/>
    <property type="molecule type" value="Genomic_DNA"/>
</dbReference>
<reference evidence="4 5" key="1">
    <citation type="submission" date="2020-01" db="EMBL/GenBank/DDBJ databases">
        <title>Frigidibacter albus SP32T (=CGMCC 1.13995T).</title>
        <authorList>
            <person name="Liao X."/>
        </authorList>
    </citation>
    <scope>NUCLEOTIDE SEQUENCE [LARGE SCALE GENOMIC DNA]</scope>
    <source>
        <strain evidence="4 5">SP32</strain>
    </source>
</reference>
<keyword evidence="5" id="KW-1185">Reference proteome</keyword>
<evidence type="ECO:0000256" key="1">
    <source>
        <dbReference type="ARBA" id="ARBA00022505"/>
    </source>
</evidence>
<evidence type="ECO:0000313" key="4">
    <source>
        <dbReference type="EMBL" id="MZQ87573.1"/>
    </source>
</evidence>
<dbReference type="GO" id="GO:0005506">
    <property type="term" value="F:iron ion binding"/>
    <property type="evidence" value="ECO:0007669"/>
    <property type="project" value="InterPro"/>
</dbReference>
<evidence type="ECO:0000259" key="3">
    <source>
        <dbReference type="SMART" id="SM01008"/>
    </source>
</evidence>
<dbReference type="GO" id="GO:0016491">
    <property type="term" value="F:oxidoreductase activity"/>
    <property type="evidence" value="ECO:0007669"/>
    <property type="project" value="UniProtKB-KW"/>
</dbReference>
<evidence type="ECO:0000256" key="2">
    <source>
        <dbReference type="ARBA" id="ARBA00023002"/>
    </source>
</evidence>
<dbReference type="Gene3D" id="3.90.1170.50">
    <property type="entry name" value="Aldehyde oxidase/xanthine dehydrogenase, a/b hammerhead"/>
    <property type="match status" value="1"/>
</dbReference>
<dbReference type="SUPFAM" id="SSF54665">
    <property type="entry name" value="CO dehydrogenase molybdoprotein N-domain-like"/>
    <property type="match status" value="1"/>
</dbReference>
<protein>
    <submittedName>
        <fullName evidence="4">Molybdopterin-dependent oxidoreductase</fullName>
    </submittedName>
</protein>
<proteinExistence type="predicted"/>
<dbReference type="Gene3D" id="3.30.365.10">
    <property type="entry name" value="Aldehyde oxidase/xanthine dehydrogenase, molybdopterin binding domain"/>
    <property type="match status" value="4"/>
</dbReference>
<dbReference type="OrthoDB" id="8428274at2"/>
<dbReference type="SUPFAM" id="SSF56003">
    <property type="entry name" value="Molybdenum cofactor-binding domain"/>
    <property type="match status" value="1"/>
</dbReference>
<feature type="domain" description="Aldehyde oxidase/xanthine dehydrogenase a/b hammerhead" evidence="3">
    <location>
        <begin position="53"/>
        <end position="168"/>
    </location>
</feature>
<dbReference type="Pfam" id="PF20256">
    <property type="entry name" value="MoCoBD_2"/>
    <property type="match status" value="1"/>
</dbReference>
<dbReference type="PANTHER" id="PTHR11908:SF132">
    <property type="entry name" value="ALDEHYDE OXIDASE 1-RELATED"/>
    <property type="match status" value="1"/>
</dbReference>
<dbReference type="Pfam" id="PF02738">
    <property type="entry name" value="MoCoBD_1"/>
    <property type="match status" value="1"/>
</dbReference>
<accession>A0A6L8VBD0</accession>
<dbReference type="SMART" id="SM01008">
    <property type="entry name" value="Ald_Xan_dh_C"/>
    <property type="match status" value="1"/>
</dbReference>
<gene>
    <name evidence="4" type="ORF">GS660_00500</name>
</gene>
<dbReference type="RefSeq" id="WP_161342323.1">
    <property type="nucleotide sequence ID" value="NZ_BMGW01000001.1"/>
</dbReference>
<organism evidence="4 5">
    <name type="scientific">Frigidibacter albus</name>
    <dbReference type="NCBI Taxonomy" id="1465486"/>
    <lineage>
        <taxon>Bacteria</taxon>
        <taxon>Pseudomonadati</taxon>
        <taxon>Pseudomonadota</taxon>
        <taxon>Alphaproteobacteria</taxon>
        <taxon>Rhodobacterales</taxon>
        <taxon>Paracoccaceae</taxon>
        <taxon>Frigidibacter</taxon>
    </lineage>
</organism>
<keyword evidence="2" id="KW-0560">Oxidoreductase</keyword>
<keyword evidence="1" id="KW-0500">Molybdenum</keyword>
<comment type="caution">
    <text evidence="4">The sequence shown here is derived from an EMBL/GenBank/DDBJ whole genome shotgun (WGS) entry which is preliminary data.</text>
</comment>
<name>A0A6L8VBD0_9RHOB</name>
<sequence length="770" mass="81786">MSRVQNAVIGSVKTVLGWMPERWLPGGTPDPLIGRHGEVGRQASRLDGPQKVQGKARFAAEVAMEGMCYATLINSPITRGRIARLDTAAAEAAPGVVLVLTHRNMPRLEIVPVMSISNMGAVGNSALPILQDDQIRYNGQVIALVLAETQEQADHAATLVEIGYEQAPARTRFEEAKANARTPASILTEKNQVSVGDAPRELQQAPYSVDNLYRTPGHNHAAIELHAVTTAWDGDALTLHDATQAIAPTANALAKLFGVRREGVRVLSPFVGGGFGGKAFWDHQVVAIAAARIAARPVRLMLSREAVCRMIGGRTPTEQRVALAADAAGKFTAVVHTGFSVMPTYAVCPEQYSLGSRAAYRSKTYQFGQRHLDLDVVPNTYMRGPGESVGSFAMESAVDELAHQMGIDPIELRRRNEPETHPLSGTAFSQRGVLEAYRMGAERFGWDQRSAAPGTRREGEWLTGMGCATGSFPYVRMPAGAVRIHLTQGGQATVSCSAQDMGMGTSTVQSQHAADRLGLPLEAITFEMGDSDLPPAPMAGGSAQTVSIAAAIAAAADKLTGELLRMAGNASPVAGLRAGEVRLVGGELVSLEDPARRDSFHAILSRAGRETVTVTASASAPLEMLKFAMQSMSAIFCEARVSAVTGEVRVTRLLGSFDCGTILNPKTAASQFRGGMIMGLGMALTEETLFDERSGRIMNASLADYHIPAHLDVPDIEVIWTGIPDPRSPLGARGIGEVGITGVAAAIANAVFNATGKRVRDLPLTLDKLL</sequence>
<dbReference type="PANTHER" id="PTHR11908">
    <property type="entry name" value="XANTHINE DEHYDROGENASE"/>
    <property type="match status" value="1"/>
</dbReference>
<dbReference type="InterPro" id="IPR016208">
    <property type="entry name" value="Ald_Oxase/xanthine_DH-like"/>
</dbReference>
<dbReference type="Pfam" id="PF01315">
    <property type="entry name" value="Ald_Xan_dh_C"/>
    <property type="match status" value="1"/>
</dbReference>